<evidence type="ECO:0000256" key="4">
    <source>
        <dbReference type="ARBA" id="ARBA00023136"/>
    </source>
</evidence>
<evidence type="ECO:0008006" key="10">
    <source>
        <dbReference type="Google" id="ProtNLM"/>
    </source>
</evidence>
<reference evidence="8" key="1">
    <citation type="submission" date="2022-07" db="EMBL/GenBank/DDBJ databases">
        <title>Fungi with potential for degradation of polypropylene.</title>
        <authorList>
            <person name="Gostincar C."/>
        </authorList>
    </citation>
    <scope>NUCLEOTIDE SEQUENCE</scope>
    <source>
        <strain evidence="8">EXF-13287</strain>
    </source>
</reference>
<feature type="compositionally biased region" description="Low complexity" evidence="5">
    <location>
        <begin position="281"/>
        <end position="293"/>
    </location>
</feature>
<accession>A0AA38SH32</accession>
<evidence type="ECO:0000256" key="1">
    <source>
        <dbReference type="ARBA" id="ARBA00004167"/>
    </source>
</evidence>
<keyword evidence="3 6" id="KW-1133">Transmembrane helix</keyword>
<feature type="signal peptide" evidence="7">
    <location>
        <begin position="1"/>
        <end position="19"/>
    </location>
</feature>
<evidence type="ECO:0000313" key="9">
    <source>
        <dbReference type="Proteomes" id="UP001174691"/>
    </source>
</evidence>
<organism evidence="8 9">
    <name type="scientific">Coniochaeta hoffmannii</name>
    <dbReference type="NCBI Taxonomy" id="91930"/>
    <lineage>
        <taxon>Eukaryota</taxon>
        <taxon>Fungi</taxon>
        <taxon>Dikarya</taxon>
        <taxon>Ascomycota</taxon>
        <taxon>Pezizomycotina</taxon>
        <taxon>Sordariomycetes</taxon>
        <taxon>Sordariomycetidae</taxon>
        <taxon>Coniochaetales</taxon>
        <taxon>Coniochaetaceae</taxon>
        <taxon>Coniochaeta</taxon>
    </lineage>
</organism>
<evidence type="ECO:0000256" key="6">
    <source>
        <dbReference type="SAM" id="Phobius"/>
    </source>
</evidence>
<name>A0AA38SH32_9PEZI</name>
<feature type="compositionally biased region" description="Pro residues" evidence="5">
    <location>
        <begin position="203"/>
        <end position="227"/>
    </location>
</feature>
<gene>
    <name evidence="8" type="ORF">NKR19_g2122</name>
</gene>
<evidence type="ECO:0000256" key="3">
    <source>
        <dbReference type="ARBA" id="ARBA00022989"/>
    </source>
</evidence>
<keyword evidence="4 6" id="KW-0472">Membrane</keyword>
<feature type="region of interest" description="Disordered" evidence="5">
    <location>
        <begin position="190"/>
        <end position="230"/>
    </location>
</feature>
<comment type="caution">
    <text evidence="8">The sequence shown here is derived from an EMBL/GenBank/DDBJ whole genome shotgun (WGS) entry which is preliminary data.</text>
</comment>
<dbReference type="PRINTS" id="PR01217">
    <property type="entry name" value="PRICHEXTENSN"/>
</dbReference>
<evidence type="ECO:0000256" key="5">
    <source>
        <dbReference type="SAM" id="MobiDB-lite"/>
    </source>
</evidence>
<evidence type="ECO:0000256" key="7">
    <source>
        <dbReference type="SAM" id="SignalP"/>
    </source>
</evidence>
<feature type="chain" id="PRO_5041398284" description="Mid2 domain-containing protein" evidence="7">
    <location>
        <begin position="20"/>
        <end position="392"/>
    </location>
</feature>
<sequence length="392" mass="40653">MDIRKLGLVAACLALPVSALNHGIRAAPARATSEAELAEKSINGISPAPTARPEIAEMELFRRADYSLPPGYCGWYGDYNSISYTCAMRSASCINVGDYRGCCNGPSLSCASTFFSACIPSRSLTESQSCGKSTICCSNTNYPECGTILFSSSANTLRTYTNIDCYSAGFGSTYAMQDYPPFWTDTSSSPSITSSSISTTTTPSPPPTETTSPPPPPTQTPDPPSPTPIGAIVGGAVGGFAVLALIGLGIFLVMRRSRRDSHQPPVGPSSAGGAQPPPAFPTQQQMAQTQLSPPTSPGVPPAYDPRYNYANAATPPHQAGVYGQQMGPDPNAGGVGVFGHPSPPLQSPGSPDPVKTAGGPGTSPMQFQQHEVMSEAPATNPPGMGNNRVELA</sequence>
<feature type="compositionally biased region" description="Low complexity" evidence="5">
    <location>
        <begin position="190"/>
        <end position="202"/>
    </location>
</feature>
<comment type="subcellular location">
    <subcellularLocation>
        <location evidence="1">Membrane</location>
        <topology evidence="1">Single-pass membrane protein</topology>
    </subcellularLocation>
</comment>
<dbReference type="InterPro" id="IPR051694">
    <property type="entry name" value="Immunoregulatory_rcpt-like"/>
</dbReference>
<protein>
    <recommendedName>
        <fullName evidence="10">Mid2 domain-containing protein</fullName>
    </recommendedName>
</protein>
<proteinExistence type="predicted"/>
<dbReference type="GO" id="GO:0016020">
    <property type="term" value="C:membrane"/>
    <property type="evidence" value="ECO:0007669"/>
    <property type="project" value="UniProtKB-SubCell"/>
</dbReference>
<dbReference type="PANTHER" id="PTHR15549">
    <property type="entry name" value="PAIRED IMMUNOGLOBULIN-LIKE TYPE 2 RECEPTOR"/>
    <property type="match status" value="1"/>
</dbReference>
<keyword evidence="9" id="KW-1185">Reference proteome</keyword>
<evidence type="ECO:0000313" key="8">
    <source>
        <dbReference type="EMBL" id="KAJ9161547.1"/>
    </source>
</evidence>
<keyword evidence="2 6" id="KW-0812">Transmembrane</keyword>
<dbReference type="Proteomes" id="UP001174691">
    <property type="component" value="Unassembled WGS sequence"/>
</dbReference>
<keyword evidence="7" id="KW-0732">Signal</keyword>
<evidence type="ECO:0000256" key="2">
    <source>
        <dbReference type="ARBA" id="ARBA00022692"/>
    </source>
</evidence>
<feature type="compositionally biased region" description="Pro residues" evidence="5">
    <location>
        <begin position="294"/>
        <end position="303"/>
    </location>
</feature>
<dbReference type="AlphaFoldDB" id="A0AA38SH32"/>
<dbReference type="GO" id="GO:0071944">
    <property type="term" value="C:cell periphery"/>
    <property type="evidence" value="ECO:0007669"/>
    <property type="project" value="UniProtKB-ARBA"/>
</dbReference>
<dbReference type="PANTHER" id="PTHR15549:SF26">
    <property type="entry name" value="AXIAL BUDDING PATTERN PROTEIN 2-RELATED"/>
    <property type="match status" value="1"/>
</dbReference>
<feature type="region of interest" description="Disordered" evidence="5">
    <location>
        <begin position="259"/>
        <end position="392"/>
    </location>
</feature>
<dbReference type="EMBL" id="JANBVN010000021">
    <property type="protein sequence ID" value="KAJ9161547.1"/>
    <property type="molecule type" value="Genomic_DNA"/>
</dbReference>
<feature type="transmembrane region" description="Helical" evidence="6">
    <location>
        <begin position="229"/>
        <end position="253"/>
    </location>
</feature>